<dbReference type="Ensembl" id="ENSHCOT00000015820.1">
    <property type="protein sequence ID" value="ENSHCOP00000009624.1"/>
    <property type="gene ID" value="ENSHCOG00000012081.1"/>
</dbReference>
<protein>
    <recommendedName>
        <fullName evidence="3">Histone deacetylase domain-containing protein</fullName>
    </recommendedName>
</protein>
<evidence type="ECO:0008006" key="3">
    <source>
        <dbReference type="Google" id="ProtNLM"/>
    </source>
</evidence>
<dbReference type="SUPFAM" id="SSF52768">
    <property type="entry name" value="Arginase/deacetylase"/>
    <property type="match status" value="1"/>
</dbReference>
<reference evidence="1" key="1">
    <citation type="submission" date="2025-08" db="UniProtKB">
        <authorList>
            <consortium name="Ensembl"/>
        </authorList>
    </citation>
    <scope>IDENTIFICATION</scope>
</reference>
<organism evidence="1 2">
    <name type="scientific">Hippocampus comes</name>
    <name type="common">Tiger tail seahorse</name>
    <dbReference type="NCBI Taxonomy" id="109280"/>
    <lineage>
        <taxon>Eukaryota</taxon>
        <taxon>Metazoa</taxon>
        <taxon>Chordata</taxon>
        <taxon>Craniata</taxon>
        <taxon>Vertebrata</taxon>
        <taxon>Euteleostomi</taxon>
        <taxon>Actinopterygii</taxon>
        <taxon>Neopterygii</taxon>
        <taxon>Teleostei</taxon>
        <taxon>Neoteleostei</taxon>
        <taxon>Acanthomorphata</taxon>
        <taxon>Syngnathiaria</taxon>
        <taxon>Syngnathiformes</taxon>
        <taxon>Syngnathoidei</taxon>
        <taxon>Syngnathidae</taxon>
        <taxon>Hippocampus</taxon>
    </lineage>
</organism>
<dbReference type="Proteomes" id="UP000264820">
    <property type="component" value="Unplaced"/>
</dbReference>
<dbReference type="InterPro" id="IPR037138">
    <property type="entry name" value="His_deacetylse_dom_sf"/>
</dbReference>
<dbReference type="Gene3D" id="3.40.800.20">
    <property type="entry name" value="Histone deacetylase domain"/>
    <property type="match status" value="1"/>
</dbReference>
<reference evidence="1" key="2">
    <citation type="submission" date="2025-09" db="UniProtKB">
        <authorList>
            <consortium name="Ensembl"/>
        </authorList>
    </citation>
    <scope>IDENTIFICATION</scope>
</reference>
<keyword evidence="2" id="KW-1185">Reference proteome</keyword>
<dbReference type="AlphaFoldDB" id="A0A3Q3DDY0"/>
<evidence type="ECO:0000313" key="2">
    <source>
        <dbReference type="Proteomes" id="UP000264820"/>
    </source>
</evidence>
<proteinExistence type="predicted"/>
<evidence type="ECO:0000313" key="1">
    <source>
        <dbReference type="Ensembl" id="ENSHCOP00000009624.1"/>
    </source>
</evidence>
<name>A0A3Q3DDY0_HIPCM</name>
<dbReference type="STRING" id="109280.ENSHCOP00000009624"/>
<sequence length="69" mass="7972">MKVAYMYDDTIGLHNCGKGHPMNPIRISMTHSLVRTFNIDKEMDLYVPSRVNLTYHSKEALARNPILRP</sequence>
<accession>A0A3Q3DDY0</accession>
<dbReference type="InterPro" id="IPR023696">
    <property type="entry name" value="Ureohydrolase_dom_sf"/>
</dbReference>